<dbReference type="EMBL" id="GL883021">
    <property type="protein sequence ID" value="EGG17607.1"/>
    <property type="molecule type" value="Genomic_DNA"/>
</dbReference>
<feature type="domain" description="Gamma tubulin complex component protein N-terminal" evidence="5">
    <location>
        <begin position="127"/>
        <end position="347"/>
    </location>
</feature>
<dbReference type="PANTHER" id="PTHR19302">
    <property type="entry name" value="GAMMA TUBULIN COMPLEX PROTEIN"/>
    <property type="match status" value="1"/>
</dbReference>
<evidence type="ECO:0000256" key="2">
    <source>
        <dbReference type="ARBA" id="ARBA00022490"/>
    </source>
</evidence>
<dbReference type="PANTHER" id="PTHR19302:SF14">
    <property type="entry name" value="GAMMA-TUBULIN COMPLEX COMPONENT 3"/>
    <property type="match status" value="1"/>
</dbReference>
<dbReference type="GO" id="GO:0000278">
    <property type="term" value="P:mitotic cell cycle"/>
    <property type="evidence" value="ECO:0007669"/>
    <property type="project" value="TreeGrafter"/>
</dbReference>
<evidence type="ECO:0000259" key="5">
    <source>
        <dbReference type="Pfam" id="PF17681"/>
    </source>
</evidence>
<keyword evidence="7" id="KW-1185">Reference proteome</keyword>
<comment type="subcellular location">
    <subcellularLocation>
        <location evidence="1">Cytoplasm</location>
        <location evidence="1">Cytoskeleton</location>
    </subcellularLocation>
</comment>
<keyword evidence="2" id="KW-0963">Cytoplasm</keyword>
<organism evidence="6 7">
    <name type="scientific">Cavenderia fasciculata</name>
    <name type="common">Slime mold</name>
    <name type="synonym">Dictyostelium fasciculatum</name>
    <dbReference type="NCBI Taxonomy" id="261658"/>
    <lineage>
        <taxon>Eukaryota</taxon>
        <taxon>Amoebozoa</taxon>
        <taxon>Evosea</taxon>
        <taxon>Eumycetozoa</taxon>
        <taxon>Dictyostelia</taxon>
        <taxon>Acytosteliales</taxon>
        <taxon>Cavenderiaceae</taxon>
        <taxon>Cavenderia</taxon>
    </lineage>
</organism>
<dbReference type="KEGG" id="dfa:DFA_08603"/>
<dbReference type="InterPro" id="IPR007259">
    <property type="entry name" value="GCP"/>
</dbReference>
<gene>
    <name evidence="6" type="primary">spc98</name>
    <name evidence="6" type="ORF">DFA_08603</name>
</gene>
<dbReference type="GO" id="GO:0000922">
    <property type="term" value="C:spindle pole"/>
    <property type="evidence" value="ECO:0007669"/>
    <property type="project" value="InterPro"/>
</dbReference>
<keyword evidence="3" id="KW-0493">Microtubule</keyword>
<dbReference type="STRING" id="1054147.F4Q397"/>
<dbReference type="GO" id="GO:0051011">
    <property type="term" value="F:microtubule minus-end binding"/>
    <property type="evidence" value="ECO:0007669"/>
    <property type="project" value="TreeGrafter"/>
</dbReference>
<dbReference type="GO" id="GO:0005874">
    <property type="term" value="C:microtubule"/>
    <property type="evidence" value="ECO:0007669"/>
    <property type="project" value="UniProtKB-KW"/>
</dbReference>
<dbReference type="Pfam" id="PF17681">
    <property type="entry name" value="GCP_N_terminal"/>
    <property type="match status" value="1"/>
</dbReference>
<dbReference type="Proteomes" id="UP000007797">
    <property type="component" value="Unassembled WGS sequence"/>
</dbReference>
<dbReference type="OrthoDB" id="5860513at2759"/>
<reference evidence="7" key="1">
    <citation type="journal article" date="2011" name="Genome Res.">
        <title>Phylogeny-wide analysis of social amoeba genomes highlights ancient origins for complex intercellular communication.</title>
        <authorList>
            <person name="Heidel A.J."/>
            <person name="Lawal H.M."/>
            <person name="Felder M."/>
            <person name="Schilde C."/>
            <person name="Helps N.R."/>
            <person name="Tunggal B."/>
            <person name="Rivero F."/>
            <person name="John U."/>
            <person name="Schleicher M."/>
            <person name="Eichinger L."/>
            <person name="Platzer M."/>
            <person name="Noegel A.A."/>
            <person name="Schaap P."/>
            <person name="Gloeckner G."/>
        </authorList>
    </citation>
    <scope>NUCLEOTIDE SEQUENCE [LARGE SCALE GENOMIC DNA]</scope>
    <source>
        <strain evidence="7">SH3</strain>
    </source>
</reference>
<dbReference type="AlphaFoldDB" id="F4Q397"/>
<protein>
    <submittedName>
        <fullName evidence="6">Spindle pole body component 98</fullName>
    </submittedName>
</protein>
<dbReference type="GO" id="GO:0051225">
    <property type="term" value="P:spindle assembly"/>
    <property type="evidence" value="ECO:0007669"/>
    <property type="project" value="TreeGrafter"/>
</dbReference>
<dbReference type="GO" id="GO:0000930">
    <property type="term" value="C:gamma-tubulin complex"/>
    <property type="evidence" value="ECO:0007669"/>
    <property type="project" value="TreeGrafter"/>
</dbReference>
<keyword evidence="4" id="KW-0206">Cytoskeleton</keyword>
<dbReference type="GO" id="GO:0051321">
    <property type="term" value="P:meiotic cell cycle"/>
    <property type="evidence" value="ECO:0007669"/>
    <property type="project" value="TreeGrafter"/>
</dbReference>
<dbReference type="GeneID" id="14869826"/>
<evidence type="ECO:0000256" key="3">
    <source>
        <dbReference type="ARBA" id="ARBA00022701"/>
    </source>
</evidence>
<accession>F4Q397</accession>
<dbReference type="GO" id="GO:0007020">
    <property type="term" value="P:microtubule nucleation"/>
    <property type="evidence" value="ECO:0007669"/>
    <property type="project" value="InterPro"/>
</dbReference>
<name>F4Q397_CACFS</name>
<dbReference type="RefSeq" id="XP_004356091.1">
    <property type="nucleotide sequence ID" value="XM_004356038.1"/>
</dbReference>
<sequence length="396" mass="45550">MNEGRKDKLLKFGELYRDMLQYCKRNHVILQMLLDDSLMNSNVSKQSSSASTNMQDQIKNQQIKITKSNTLPEMINVSSPTPKITTNYFINKEIVKSSKQQQQQQQQYKLDNVKYQEEIPESSLMVDLIFVLQGIEGKYIKFYQDIDAFSVDPSVNVPRCVRDLVGRICEFGWIFKQIRLFLTSPFSKNGLTNQSFCAAVKDEMTEFYRTIALLESEISSNTNNGPDENHIAMTLKGMFVWIQEPLQRLKFLASLISGVASLKGGQTMSYVHCFTSHGDAKIRKMLEDIVVRVSQPILAMIQRWIFEGEISDPYEEFFIAKFSSVPLEKTWREKYALRTTMIPAAIPLPMCRPTTTTRRRKDGPAQQQETAGYHDWTIQLYRACAGTQAIHVAWTR</sequence>
<dbReference type="InterPro" id="IPR041470">
    <property type="entry name" value="GCP_N"/>
</dbReference>
<evidence type="ECO:0000313" key="6">
    <source>
        <dbReference type="EMBL" id="EGG17607.1"/>
    </source>
</evidence>
<evidence type="ECO:0000256" key="1">
    <source>
        <dbReference type="ARBA" id="ARBA00004245"/>
    </source>
</evidence>
<proteinExistence type="predicted"/>
<evidence type="ECO:0000256" key="4">
    <source>
        <dbReference type="ARBA" id="ARBA00023212"/>
    </source>
</evidence>
<evidence type="ECO:0000313" key="7">
    <source>
        <dbReference type="Proteomes" id="UP000007797"/>
    </source>
</evidence>
<dbReference type="GO" id="GO:0031122">
    <property type="term" value="P:cytoplasmic microtubule organization"/>
    <property type="evidence" value="ECO:0007669"/>
    <property type="project" value="TreeGrafter"/>
</dbReference>
<dbReference type="GO" id="GO:0043015">
    <property type="term" value="F:gamma-tubulin binding"/>
    <property type="evidence" value="ECO:0007669"/>
    <property type="project" value="InterPro"/>
</dbReference>
<dbReference type="OMA" id="RICEFGW"/>